<dbReference type="InterPro" id="IPR029063">
    <property type="entry name" value="SAM-dependent_MTases_sf"/>
</dbReference>
<dbReference type="Pfam" id="PF05175">
    <property type="entry name" value="MTS"/>
    <property type="match status" value="1"/>
</dbReference>
<accession>A0A0H5SJH7</accession>
<evidence type="ECO:0000313" key="3">
    <source>
        <dbReference type="Proteomes" id="UP000236497"/>
    </source>
</evidence>
<sequence length="256" mass="28958">MMMNNMDNLNIILKPGERLDELHRNDYKIIQSTNQFCFGMDAVLLSGFAKVLSGETVLDLGTGTGIIPILLEAKTPGRHFTGLEIQEESVDMAKRSVILNKLEDKIDIVYGDIKEASKIFGMASFDVVTSNPPYMNHSHGLVNPNSAKAIARHEILCTLEDVVREAAGVLKPNGRFYMVHRPFRLVDIINTCCLYKLEPKRMRLVYPYINKEPNMVLLEFVKGGGRNLLVEAPLIVYKEPGYYTEEILEIYGYNKK</sequence>
<name>A0A0H5SJH7_HERHM</name>
<dbReference type="GO" id="GO:0008168">
    <property type="term" value="F:methyltransferase activity"/>
    <property type="evidence" value="ECO:0007669"/>
    <property type="project" value="InterPro"/>
</dbReference>
<dbReference type="PANTHER" id="PTHR47739">
    <property type="entry name" value="TRNA1(VAL) (ADENINE(37)-N6)-METHYLTRANSFERASE"/>
    <property type="match status" value="1"/>
</dbReference>
<gene>
    <name evidence="2" type="ORF">HHT355_2476</name>
</gene>
<protein>
    <recommendedName>
        <fullName evidence="1">Methyltransferase small domain-containing protein</fullName>
    </recommendedName>
</protein>
<dbReference type="InterPro" id="IPR007848">
    <property type="entry name" value="Small_mtfrase_dom"/>
</dbReference>
<dbReference type="EMBL" id="CVTD020000027">
    <property type="protein sequence ID" value="CRZ35662.1"/>
    <property type="molecule type" value="Genomic_DNA"/>
</dbReference>
<feature type="domain" description="Methyltransferase small" evidence="1">
    <location>
        <begin position="42"/>
        <end position="182"/>
    </location>
</feature>
<evidence type="ECO:0000259" key="1">
    <source>
        <dbReference type="Pfam" id="PF05175"/>
    </source>
</evidence>
<dbReference type="Gene3D" id="3.40.50.150">
    <property type="entry name" value="Vaccinia Virus protein VP39"/>
    <property type="match status" value="1"/>
</dbReference>
<proteinExistence type="predicted"/>
<reference evidence="2 3" key="1">
    <citation type="submission" date="2015-06" db="EMBL/GenBank/DDBJ databases">
        <authorList>
            <person name="Wibberg Daniel"/>
        </authorList>
    </citation>
    <scope>NUCLEOTIDE SEQUENCE [LARGE SCALE GENOMIC DNA]</scope>
    <source>
        <strain evidence="2 3">T3/55T</strain>
    </source>
</reference>
<dbReference type="AlphaFoldDB" id="A0A0H5SJH7"/>
<dbReference type="Proteomes" id="UP000236497">
    <property type="component" value="Unassembled WGS sequence"/>
</dbReference>
<dbReference type="PANTHER" id="PTHR47739:SF1">
    <property type="entry name" value="TRNA1(VAL) (ADENINE(37)-N6)-METHYLTRANSFERASE"/>
    <property type="match status" value="1"/>
</dbReference>
<dbReference type="CDD" id="cd02440">
    <property type="entry name" value="AdoMet_MTases"/>
    <property type="match status" value="1"/>
</dbReference>
<dbReference type="SUPFAM" id="SSF53335">
    <property type="entry name" value="S-adenosyl-L-methionine-dependent methyltransferases"/>
    <property type="match status" value="1"/>
</dbReference>
<dbReference type="InterPro" id="IPR050210">
    <property type="entry name" value="tRNA_Adenine-N(6)_MTase"/>
</dbReference>
<organism evidence="2 3">
    <name type="scientific">Herbinix hemicellulosilytica</name>
    <dbReference type="NCBI Taxonomy" id="1564487"/>
    <lineage>
        <taxon>Bacteria</taxon>
        <taxon>Bacillati</taxon>
        <taxon>Bacillota</taxon>
        <taxon>Clostridia</taxon>
        <taxon>Lachnospirales</taxon>
        <taxon>Lachnospiraceae</taxon>
        <taxon>Herbinix</taxon>
    </lineage>
</organism>
<keyword evidence="3" id="KW-1185">Reference proteome</keyword>
<evidence type="ECO:0000313" key="2">
    <source>
        <dbReference type="EMBL" id="CRZ35662.1"/>
    </source>
</evidence>